<feature type="region of interest" description="Disordered" evidence="1">
    <location>
        <begin position="164"/>
        <end position="339"/>
    </location>
</feature>
<feature type="compositionally biased region" description="Polar residues" evidence="1">
    <location>
        <begin position="330"/>
        <end position="339"/>
    </location>
</feature>
<gene>
    <name evidence="2" type="ORF">CYCCA115_LOCUS9417</name>
</gene>
<organism evidence="2 3">
    <name type="scientific">Cylindrotheca closterium</name>
    <dbReference type="NCBI Taxonomy" id="2856"/>
    <lineage>
        <taxon>Eukaryota</taxon>
        <taxon>Sar</taxon>
        <taxon>Stramenopiles</taxon>
        <taxon>Ochrophyta</taxon>
        <taxon>Bacillariophyta</taxon>
        <taxon>Bacillariophyceae</taxon>
        <taxon>Bacillariophycidae</taxon>
        <taxon>Bacillariales</taxon>
        <taxon>Bacillariaceae</taxon>
        <taxon>Cylindrotheca</taxon>
    </lineage>
</organism>
<reference evidence="2" key="1">
    <citation type="submission" date="2023-08" db="EMBL/GenBank/DDBJ databases">
        <authorList>
            <person name="Audoor S."/>
            <person name="Bilcke G."/>
        </authorList>
    </citation>
    <scope>NUCLEOTIDE SEQUENCE</scope>
</reference>
<feature type="compositionally biased region" description="Polar residues" evidence="1">
    <location>
        <begin position="213"/>
        <end position="232"/>
    </location>
</feature>
<dbReference type="AlphaFoldDB" id="A0AAD2CST9"/>
<feature type="compositionally biased region" description="Basic residues" evidence="1">
    <location>
        <begin position="187"/>
        <end position="205"/>
    </location>
</feature>
<evidence type="ECO:0000313" key="2">
    <source>
        <dbReference type="EMBL" id="CAJ1945273.1"/>
    </source>
</evidence>
<evidence type="ECO:0000313" key="3">
    <source>
        <dbReference type="Proteomes" id="UP001295423"/>
    </source>
</evidence>
<protein>
    <submittedName>
        <fullName evidence="2">Uncharacterized protein</fullName>
    </submittedName>
</protein>
<evidence type="ECO:0000256" key="1">
    <source>
        <dbReference type="SAM" id="MobiDB-lite"/>
    </source>
</evidence>
<keyword evidence="3" id="KW-1185">Reference proteome</keyword>
<proteinExistence type="predicted"/>
<name>A0AAD2CST9_9STRA</name>
<sequence>MERYSPKALVTSRTVSKQAFANKSDEKLKCASIHVKNVLLNEEEDLLGLTENTSYCTESSYEVMSANSSDIEEKSLSFSECKVEKNDLLTDSLTKKPTALQADPLISCRSQHSKVSDMSDADFGSSTDAESNLKNEIAALEYIVSKQKQYFSRKEITKRVERLKAAQSDDIPKESLHQEQAGNKTIKEHRRKPRRPSRAHQSKKSKSTEDAPKSSNGFVDVKQQITPSSLSQPLVDRSRSDRTRKFVNPKEESVSTTTRPRSRKHRRSSISIDHAGQITEEFAYRPRPSKAVAPSNGDSRTAKEDGSTLRTSVKRGRQKGNLWKAMVKRYSTSSRAGEN</sequence>
<accession>A0AAD2CST9</accession>
<feature type="compositionally biased region" description="Basic and acidic residues" evidence="1">
    <location>
        <begin position="236"/>
        <end position="253"/>
    </location>
</feature>
<dbReference type="Proteomes" id="UP001295423">
    <property type="component" value="Unassembled WGS sequence"/>
</dbReference>
<comment type="caution">
    <text evidence="2">The sequence shown here is derived from an EMBL/GenBank/DDBJ whole genome shotgun (WGS) entry which is preliminary data.</text>
</comment>
<dbReference type="EMBL" id="CAKOGP040001335">
    <property type="protein sequence ID" value="CAJ1945273.1"/>
    <property type="molecule type" value="Genomic_DNA"/>
</dbReference>